<reference evidence="8 9" key="1">
    <citation type="submission" date="2020-08" db="EMBL/GenBank/DDBJ databases">
        <title>The genome sequence of type strain Novosphingobium flavum NBRC 111647.</title>
        <authorList>
            <person name="Liu Y."/>
        </authorList>
    </citation>
    <scope>NUCLEOTIDE SEQUENCE [LARGE SCALE GENOMIC DNA]</scope>
    <source>
        <strain evidence="8 9">NBRC 111647</strain>
    </source>
</reference>
<dbReference type="SUPFAM" id="SSF81342">
    <property type="entry name" value="Transmembrane di-heme cytochromes"/>
    <property type="match status" value="1"/>
</dbReference>
<evidence type="ECO:0000256" key="2">
    <source>
        <dbReference type="ARBA" id="ARBA00022475"/>
    </source>
</evidence>
<evidence type="ECO:0000256" key="5">
    <source>
        <dbReference type="ARBA" id="ARBA00023136"/>
    </source>
</evidence>
<evidence type="ECO:0000256" key="1">
    <source>
        <dbReference type="ARBA" id="ARBA00004651"/>
    </source>
</evidence>
<evidence type="ECO:0000313" key="8">
    <source>
        <dbReference type="EMBL" id="MBC2665906.1"/>
    </source>
</evidence>
<accession>A0A7X1KLS3</accession>
<evidence type="ECO:0000256" key="3">
    <source>
        <dbReference type="ARBA" id="ARBA00022692"/>
    </source>
</evidence>
<dbReference type="GO" id="GO:0020037">
    <property type="term" value="F:heme binding"/>
    <property type="evidence" value="ECO:0007669"/>
    <property type="project" value="TreeGrafter"/>
</dbReference>
<sequence length="281" mass="31472">MVADQQPASQQPAPGALVRRHRLSTRLWHWLNVITLFVMLKSGLMIFNAHPRLYWGIYGANFDHSWLQVTHRGDEGILRIGDAVFVTTGLLGSYRDAGGAVQFHAFPYWLTLPSNYSLADARLWHLAFAWVLALGFAAYLLWSLLNGHIRRDLHITRGEWSPAHIWGDIKQHARLRFPTGAAALRYNVLQKLAYGSVLFVLLPLIILTGLTMSPGMNAAIPALLDLFGGRQTARSLHFLAALGLVLFFVVHIAMVLLAGPLNEVRGMITGWYRLPKDRDHG</sequence>
<dbReference type="GO" id="GO:0005886">
    <property type="term" value="C:plasma membrane"/>
    <property type="evidence" value="ECO:0007669"/>
    <property type="project" value="UniProtKB-SubCell"/>
</dbReference>
<feature type="transmembrane region" description="Helical" evidence="6">
    <location>
        <begin position="123"/>
        <end position="145"/>
    </location>
</feature>
<proteinExistence type="predicted"/>
<dbReference type="RefSeq" id="WP_185664380.1">
    <property type="nucleotide sequence ID" value="NZ_JACLAW010000007.1"/>
</dbReference>
<feature type="transmembrane region" description="Helical" evidence="6">
    <location>
        <begin position="192"/>
        <end position="216"/>
    </location>
</feature>
<keyword evidence="5 6" id="KW-0472">Membrane</keyword>
<comment type="caution">
    <text evidence="8">The sequence shown here is derived from an EMBL/GenBank/DDBJ whole genome shotgun (WGS) entry which is preliminary data.</text>
</comment>
<dbReference type="GO" id="GO:0022904">
    <property type="term" value="P:respiratory electron transport chain"/>
    <property type="evidence" value="ECO:0007669"/>
    <property type="project" value="InterPro"/>
</dbReference>
<dbReference type="PANTHER" id="PTHR30485">
    <property type="entry name" value="NI/FE-HYDROGENASE 1 B-TYPE CYTOCHROME SUBUNIT"/>
    <property type="match status" value="1"/>
</dbReference>
<feature type="transmembrane region" description="Helical" evidence="6">
    <location>
        <begin position="236"/>
        <end position="258"/>
    </location>
</feature>
<keyword evidence="3 6" id="KW-0812">Transmembrane</keyword>
<dbReference type="PANTHER" id="PTHR30485:SF1">
    <property type="entry name" value="CYTOCHROME YDHU-RELATED"/>
    <property type="match status" value="1"/>
</dbReference>
<keyword evidence="9" id="KW-1185">Reference proteome</keyword>
<feature type="transmembrane region" description="Helical" evidence="6">
    <location>
        <begin position="27"/>
        <end position="47"/>
    </location>
</feature>
<dbReference type="Pfam" id="PF01292">
    <property type="entry name" value="Ni_hydr_CYTB"/>
    <property type="match status" value="1"/>
</dbReference>
<dbReference type="InterPro" id="IPR011577">
    <property type="entry name" value="Cyt_b561_bac/Ni-Hgenase"/>
</dbReference>
<keyword evidence="2" id="KW-1003">Cell membrane</keyword>
<evidence type="ECO:0000313" key="9">
    <source>
        <dbReference type="Proteomes" id="UP000566813"/>
    </source>
</evidence>
<feature type="domain" description="Cytochrome b561 bacterial/Ni-hydrogenase" evidence="7">
    <location>
        <begin position="20"/>
        <end position="270"/>
    </location>
</feature>
<protein>
    <submittedName>
        <fullName evidence="8">Cytochrome b/b6 domain-containing protein</fullName>
    </submittedName>
</protein>
<dbReference type="InterPro" id="IPR016174">
    <property type="entry name" value="Di-haem_cyt_TM"/>
</dbReference>
<dbReference type="Proteomes" id="UP000566813">
    <property type="component" value="Unassembled WGS sequence"/>
</dbReference>
<comment type="subcellular location">
    <subcellularLocation>
        <location evidence="1">Cell membrane</location>
        <topology evidence="1">Multi-pass membrane protein</topology>
    </subcellularLocation>
</comment>
<gene>
    <name evidence="8" type="ORF">H7F51_10250</name>
</gene>
<organism evidence="8 9">
    <name type="scientific">Novosphingobium flavum</name>
    <dbReference type="NCBI Taxonomy" id="1778672"/>
    <lineage>
        <taxon>Bacteria</taxon>
        <taxon>Pseudomonadati</taxon>
        <taxon>Pseudomonadota</taxon>
        <taxon>Alphaproteobacteria</taxon>
        <taxon>Sphingomonadales</taxon>
        <taxon>Sphingomonadaceae</taxon>
        <taxon>Novosphingobium</taxon>
    </lineage>
</organism>
<dbReference type="Gene3D" id="1.20.950.20">
    <property type="entry name" value="Transmembrane di-heme cytochromes, Chain C"/>
    <property type="match status" value="1"/>
</dbReference>
<dbReference type="GO" id="GO:0009055">
    <property type="term" value="F:electron transfer activity"/>
    <property type="evidence" value="ECO:0007669"/>
    <property type="project" value="InterPro"/>
</dbReference>
<dbReference type="InterPro" id="IPR051542">
    <property type="entry name" value="Hydrogenase_cytochrome"/>
</dbReference>
<keyword evidence="4 6" id="KW-1133">Transmembrane helix</keyword>
<evidence type="ECO:0000259" key="7">
    <source>
        <dbReference type="Pfam" id="PF01292"/>
    </source>
</evidence>
<dbReference type="AlphaFoldDB" id="A0A7X1KLS3"/>
<name>A0A7X1KLS3_9SPHN</name>
<evidence type="ECO:0000256" key="4">
    <source>
        <dbReference type="ARBA" id="ARBA00022989"/>
    </source>
</evidence>
<dbReference type="EMBL" id="JACLAW010000007">
    <property type="protein sequence ID" value="MBC2665906.1"/>
    <property type="molecule type" value="Genomic_DNA"/>
</dbReference>
<evidence type="ECO:0000256" key="6">
    <source>
        <dbReference type="SAM" id="Phobius"/>
    </source>
</evidence>